<protein>
    <submittedName>
        <fullName evidence="1">Uncharacterized protein</fullName>
    </submittedName>
</protein>
<evidence type="ECO:0000313" key="2">
    <source>
        <dbReference type="Proteomes" id="UP001295423"/>
    </source>
</evidence>
<dbReference type="EMBL" id="CAKOGP040000535">
    <property type="protein sequence ID" value="CAJ1936027.1"/>
    <property type="molecule type" value="Genomic_DNA"/>
</dbReference>
<accession>A0AAD2CTQ0</accession>
<name>A0AAD2CTQ0_9STRA</name>
<keyword evidence="2" id="KW-1185">Reference proteome</keyword>
<organism evidence="1 2">
    <name type="scientific">Cylindrotheca closterium</name>
    <dbReference type="NCBI Taxonomy" id="2856"/>
    <lineage>
        <taxon>Eukaryota</taxon>
        <taxon>Sar</taxon>
        <taxon>Stramenopiles</taxon>
        <taxon>Ochrophyta</taxon>
        <taxon>Bacillariophyta</taxon>
        <taxon>Bacillariophyceae</taxon>
        <taxon>Bacillariophycidae</taxon>
        <taxon>Bacillariales</taxon>
        <taxon>Bacillariaceae</taxon>
        <taxon>Cylindrotheca</taxon>
    </lineage>
</organism>
<sequence>MEVAQGNLLLMEATYLELVSNIRALVQSNQDLEEALTAEPNDLDFQQAVKENTYIVLKKREQLVNLVTDMRRMGGNIDIPPDIQQMNLDLKGTAGDVTQEPVVANNLVRVEEEGTGGEEEGVYL</sequence>
<evidence type="ECO:0000313" key="1">
    <source>
        <dbReference type="EMBL" id="CAJ1936027.1"/>
    </source>
</evidence>
<proteinExistence type="predicted"/>
<dbReference type="Proteomes" id="UP001295423">
    <property type="component" value="Unassembled WGS sequence"/>
</dbReference>
<dbReference type="AlphaFoldDB" id="A0AAD2CTQ0"/>
<comment type="caution">
    <text evidence="1">The sequence shown here is derived from an EMBL/GenBank/DDBJ whole genome shotgun (WGS) entry which is preliminary data.</text>
</comment>
<reference evidence="1" key="1">
    <citation type="submission" date="2023-08" db="EMBL/GenBank/DDBJ databases">
        <authorList>
            <person name="Audoor S."/>
            <person name="Bilcke G."/>
        </authorList>
    </citation>
    <scope>NUCLEOTIDE SEQUENCE</scope>
</reference>
<gene>
    <name evidence="1" type="ORF">CYCCA115_LOCUS5009</name>
</gene>